<evidence type="ECO:0008006" key="3">
    <source>
        <dbReference type="Google" id="ProtNLM"/>
    </source>
</evidence>
<sequence length="116" mass="12534">MLPSCIYWLLPYSFLTLKCCGCFDSSSIAGAPSSGRAPAGFQSQGLEFCSFPLFLLCTGGRPNPQAWADPGSRKQKRYTENNTGVSQSCSLSCAVIALHIVMPHVTAYFLVLSVLF</sequence>
<accession>A0A0E9XMV0</accession>
<organism evidence="2">
    <name type="scientific">Anguilla anguilla</name>
    <name type="common">European freshwater eel</name>
    <name type="synonym">Muraena anguilla</name>
    <dbReference type="NCBI Taxonomy" id="7936"/>
    <lineage>
        <taxon>Eukaryota</taxon>
        <taxon>Metazoa</taxon>
        <taxon>Chordata</taxon>
        <taxon>Craniata</taxon>
        <taxon>Vertebrata</taxon>
        <taxon>Euteleostomi</taxon>
        <taxon>Actinopterygii</taxon>
        <taxon>Neopterygii</taxon>
        <taxon>Teleostei</taxon>
        <taxon>Anguilliformes</taxon>
        <taxon>Anguillidae</taxon>
        <taxon>Anguilla</taxon>
    </lineage>
</organism>
<keyword evidence="1" id="KW-0732">Signal</keyword>
<evidence type="ECO:0000256" key="1">
    <source>
        <dbReference type="SAM" id="SignalP"/>
    </source>
</evidence>
<feature type="signal peptide" evidence="1">
    <location>
        <begin position="1"/>
        <end position="21"/>
    </location>
</feature>
<dbReference type="EMBL" id="GBXM01004520">
    <property type="protein sequence ID" value="JAI04058.1"/>
    <property type="molecule type" value="Transcribed_RNA"/>
</dbReference>
<feature type="chain" id="PRO_5002435253" description="Secreted protein" evidence="1">
    <location>
        <begin position="22"/>
        <end position="116"/>
    </location>
</feature>
<reference evidence="2" key="2">
    <citation type="journal article" date="2015" name="Fish Shellfish Immunol.">
        <title>Early steps in the European eel (Anguilla anguilla)-Vibrio vulnificus interaction in the gills: Role of the RtxA13 toxin.</title>
        <authorList>
            <person name="Callol A."/>
            <person name="Pajuelo D."/>
            <person name="Ebbesson L."/>
            <person name="Teles M."/>
            <person name="MacKenzie S."/>
            <person name="Amaro C."/>
        </authorList>
    </citation>
    <scope>NUCLEOTIDE SEQUENCE</scope>
</reference>
<proteinExistence type="predicted"/>
<evidence type="ECO:0000313" key="2">
    <source>
        <dbReference type="EMBL" id="JAI04058.1"/>
    </source>
</evidence>
<name>A0A0E9XMV0_ANGAN</name>
<dbReference type="AlphaFoldDB" id="A0A0E9XMV0"/>
<protein>
    <recommendedName>
        <fullName evidence="3">Secreted protein</fullName>
    </recommendedName>
</protein>
<reference evidence="2" key="1">
    <citation type="submission" date="2014-11" db="EMBL/GenBank/DDBJ databases">
        <authorList>
            <person name="Amaro Gonzalez C."/>
        </authorList>
    </citation>
    <scope>NUCLEOTIDE SEQUENCE</scope>
</reference>